<comment type="catalytic activity">
    <reaction evidence="1">
        <text>ATP + protein L-histidine = ADP + protein N-phospho-L-histidine.</text>
        <dbReference type="EC" id="2.7.13.3"/>
    </reaction>
</comment>
<evidence type="ECO:0000313" key="9">
    <source>
        <dbReference type="Proteomes" id="UP000236379"/>
    </source>
</evidence>
<dbReference type="RefSeq" id="WP_103314042.1">
    <property type="nucleotide sequence ID" value="NZ_PPPD01000003.1"/>
</dbReference>
<dbReference type="InterPro" id="IPR005467">
    <property type="entry name" value="His_kinase_dom"/>
</dbReference>
<dbReference type="InterPro" id="IPR036097">
    <property type="entry name" value="HisK_dim/P_sf"/>
</dbReference>
<accession>A0A2K3USM9</accession>
<keyword evidence="5 8" id="KW-0418">Kinase</keyword>
<dbReference type="SMART" id="SM00388">
    <property type="entry name" value="HisKA"/>
    <property type="match status" value="1"/>
</dbReference>
<evidence type="ECO:0000256" key="2">
    <source>
        <dbReference type="ARBA" id="ARBA00012438"/>
    </source>
</evidence>
<dbReference type="PANTHER" id="PTHR43304">
    <property type="entry name" value="PHYTOCHROME-LIKE PROTEIN CPH1"/>
    <property type="match status" value="1"/>
</dbReference>
<dbReference type="SUPFAM" id="SSF55785">
    <property type="entry name" value="PYP-like sensor domain (PAS domain)"/>
    <property type="match status" value="1"/>
</dbReference>
<feature type="coiled-coil region" evidence="6">
    <location>
        <begin position="139"/>
        <end position="187"/>
    </location>
</feature>
<organism evidence="8 9">
    <name type="scientific">Deinococcus koreensis</name>
    <dbReference type="NCBI Taxonomy" id="2054903"/>
    <lineage>
        <taxon>Bacteria</taxon>
        <taxon>Thermotogati</taxon>
        <taxon>Deinococcota</taxon>
        <taxon>Deinococci</taxon>
        <taxon>Deinococcales</taxon>
        <taxon>Deinococcaceae</taxon>
        <taxon>Deinococcus</taxon>
    </lineage>
</organism>
<comment type="caution">
    <text evidence="8">The sequence shown here is derived from an EMBL/GenBank/DDBJ whole genome shotgun (WGS) entry which is preliminary data.</text>
</comment>
<evidence type="ECO:0000256" key="5">
    <source>
        <dbReference type="ARBA" id="ARBA00022777"/>
    </source>
</evidence>
<name>A0A2K3USM9_9DEIO</name>
<protein>
    <recommendedName>
        <fullName evidence="2">histidine kinase</fullName>
        <ecNumber evidence="2">2.7.13.3</ecNumber>
    </recommendedName>
</protein>
<keyword evidence="3" id="KW-0597">Phosphoprotein</keyword>
<dbReference type="Gene3D" id="3.30.565.10">
    <property type="entry name" value="Histidine kinase-like ATPase, C-terminal domain"/>
    <property type="match status" value="1"/>
</dbReference>
<dbReference type="InterPro" id="IPR036890">
    <property type="entry name" value="HATPase_C_sf"/>
</dbReference>
<evidence type="ECO:0000256" key="4">
    <source>
        <dbReference type="ARBA" id="ARBA00022679"/>
    </source>
</evidence>
<dbReference type="OrthoDB" id="9790669at2"/>
<dbReference type="Pfam" id="PF02518">
    <property type="entry name" value="HATPase_c"/>
    <property type="match status" value="1"/>
</dbReference>
<keyword evidence="4" id="KW-0808">Transferase</keyword>
<dbReference type="SUPFAM" id="SSF47384">
    <property type="entry name" value="Homodimeric domain of signal transducing histidine kinase"/>
    <property type="match status" value="1"/>
</dbReference>
<dbReference type="SUPFAM" id="SSF55874">
    <property type="entry name" value="ATPase domain of HSP90 chaperone/DNA topoisomerase II/histidine kinase"/>
    <property type="match status" value="1"/>
</dbReference>
<dbReference type="InterPro" id="IPR003594">
    <property type="entry name" value="HATPase_dom"/>
</dbReference>
<dbReference type="Pfam" id="PF00512">
    <property type="entry name" value="HisKA"/>
    <property type="match status" value="1"/>
</dbReference>
<keyword evidence="6" id="KW-0175">Coiled coil</keyword>
<evidence type="ECO:0000256" key="6">
    <source>
        <dbReference type="SAM" id="Coils"/>
    </source>
</evidence>
<evidence type="ECO:0000256" key="1">
    <source>
        <dbReference type="ARBA" id="ARBA00000085"/>
    </source>
</evidence>
<dbReference type="InterPro" id="IPR004358">
    <property type="entry name" value="Sig_transdc_His_kin-like_C"/>
</dbReference>
<dbReference type="GO" id="GO:0000155">
    <property type="term" value="F:phosphorelay sensor kinase activity"/>
    <property type="evidence" value="ECO:0007669"/>
    <property type="project" value="InterPro"/>
</dbReference>
<evidence type="ECO:0000256" key="3">
    <source>
        <dbReference type="ARBA" id="ARBA00022553"/>
    </source>
</evidence>
<dbReference type="CDD" id="cd00082">
    <property type="entry name" value="HisKA"/>
    <property type="match status" value="1"/>
</dbReference>
<evidence type="ECO:0000259" key="7">
    <source>
        <dbReference type="PROSITE" id="PS50109"/>
    </source>
</evidence>
<keyword evidence="9" id="KW-1185">Reference proteome</keyword>
<dbReference type="Proteomes" id="UP000236379">
    <property type="component" value="Unassembled WGS sequence"/>
</dbReference>
<dbReference type="EMBL" id="PPPD01000003">
    <property type="protein sequence ID" value="PNY79528.1"/>
    <property type="molecule type" value="Genomic_DNA"/>
</dbReference>
<dbReference type="SMART" id="SM00387">
    <property type="entry name" value="HATPase_c"/>
    <property type="match status" value="1"/>
</dbReference>
<dbReference type="EC" id="2.7.13.3" evidence="2"/>
<dbReference type="PRINTS" id="PR00344">
    <property type="entry name" value="BCTRLSENSOR"/>
</dbReference>
<dbReference type="AlphaFoldDB" id="A0A2K3USM9"/>
<feature type="domain" description="Histidine kinase" evidence="7">
    <location>
        <begin position="194"/>
        <end position="412"/>
    </location>
</feature>
<evidence type="ECO:0000313" key="8">
    <source>
        <dbReference type="EMBL" id="PNY79528.1"/>
    </source>
</evidence>
<dbReference type="InterPro" id="IPR052162">
    <property type="entry name" value="Sensor_kinase/Photoreceptor"/>
</dbReference>
<dbReference type="PROSITE" id="PS50109">
    <property type="entry name" value="HIS_KIN"/>
    <property type="match status" value="1"/>
</dbReference>
<dbReference type="InterPro" id="IPR035965">
    <property type="entry name" value="PAS-like_dom_sf"/>
</dbReference>
<proteinExistence type="predicted"/>
<sequence>MTPGAVRERTFSLAALDSLLFSIAILDAEGTILEVNEGWVAFAGANGGGDDVGRNYLAICDAAEGEGSDVSRAVAQGIRAVIAGDLQYFETEYPCHTPQRPQYFRARVSALQGGQPLYMVIHEDISQRRLAELEVTALNRTLEERVEERTRELEASRAALSELNARLERSQRELEQKNAALEASNRDLAQFAFVASHDLQEPLRTIGVYADVLRHRYQGTLDARADGYLGQIGDQVVRARALVRDVLALARVSVQAELAPLDVAALWADLTPTLPWPPDARWSCDVLPTVQANEGQIWQLLTNLLGNAIKFRSPAPLRVHLSAERPSPDRMSPGLDGEQVRFTLSDNGIGLAPEHAEQVFVMFKRLQSRGMDGGNGIGLAVCKKIIERHGGRIWIDPHDGPGTTIHFTLPAA</sequence>
<dbReference type="InterPro" id="IPR003661">
    <property type="entry name" value="HisK_dim/P_dom"/>
</dbReference>
<dbReference type="PANTHER" id="PTHR43304:SF1">
    <property type="entry name" value="PAC DOMAIN-CONTAINING PROTEIN"/>
    <property type="match status" value="1"/>
</dbReference>
<gene>
    <name evidence="8" type="ORF">CVO96_19065</name>
</gene>
<reference evidence="8 9" key="1">
    <citation type="submission" date="2018-01" db="EMBL/GenBank/DDBJ databases">
        <title>Deinococcus koreensis sp. nov., a radiation-resistant bacterium isolated from river water.</title>
        <authorList>
            <person name="Choi A."/>
        </authorList>
    </citation>
    <scope>NUCLEOTIDE SEQUENCE [LARGE SCALE GENOMIC DNA]</scope>
    <source>
        <strain evidence="8 9">SJW1-2</strain>
    </source>
</reference>
<dbReference type="Gene3D" id="1.10.287.130">
    <property type="match status" value="1"/>
</dbReference>
<dbReference type="Gene3D" id="3.30.450.20">
    <property type="entry name" value="PAS domain"/>
    <property type="match status" value="1"/>
</dbReference>